<dbReference type="eggNOG" id="ENOG502S7B4">
    <property type="taxonomic scope" value="Eukaryota"/>
</dbReference>
<organism evidence="1 2">
    <name type="scientific">Naumovozyma dairenensis (strain ATCC 10597 / BCRC 20456 / CBS 421 / NBRC 0211 / NRRL Y-12639)</name>
    <name type="common">Saccharomyces dairenensis</name>
    <dbReference type="NCBI Taxonomy" id="1071378"/>
    <lineage>
        <taxon>Eukaryota</taxon>
        <taxon>Fungi</taxon>
        <taxon>Dikarya</taxon>
        <taxon>Ascomycota</taxon>
        <taxon>Saccharomycotina</taxon>
        <taxon>Saccharomycetes</taxon>
        <taxon>Saccharomycetales</taxon>
        <taxon>Saccharomycetaceae</taxon>
        <taxon>Naumovozyma</taxon>
    </lineage>
</organism>
<dbReference type="RefSeq" id="XP_003669676.1">
    <property type="nucleotide sequence ID" value="XM_003669628.1"/>
</dbReference>
<evidence type="ECO:0000313" key="2">
    <source>
        <dbReference type="Proteomes" id="UP000000689"/>
    </source>
</evidence>
<reference evidence="1 2" key="1">
    <citation type="journal article" date="2011" name="Proc. Natl. Acad. Sci. U.S.A.">
        <title>Evolutionary erosion of yeast sex chromosomes by mating-type switching accidents.</title>
        <authorList>
            <person name="Gordon J.L."/>
            <person name="Armisen D."/>
            <person name="Proux-Wera E."/>
            <person name="Oheigeartaigh S.S."/>
            <person name="Byrne K.P."/>
            <person name="Wolfe K.H."/>
        </authorList>
    </citation>
    <scope>NUCLEOTIDE SEQUENCE [LARGE SCALE GENOMIC DNA]</scope>
    <source>
        <strain evidence="2">ATCC 10597 / BCRC 20456 / CBS 421 / NBRC 0211 / NRRL Y-12639</strain>
    </source>
</reference>
<dbReference type="InterPro" id="IPR023214">
    <property type="entry name" value="HAD_sf"/>
</dbReference>
<dbReference type="InterPro" id="IPR036412">
    <property type="entry name" value="HAD-like_sf"/>
</dbReference>
<keyword evidence="2" id="KW-1185">Reference proteome</keyword>
<dbReference type="GeneID" id="11495243"/>
<dbReference type="AlphaFoldDB" id="G0W9H2"/>
<dbReference type="SUPFAM" id="SSF56784">
    <property type="entry name" value="HAD-like"/>
    <property type="match status" value="1"/>
</dbReference>
<dbReference type="EMBL" id="HE580270">
    <property type="protein sequence ID" value="CCD24433.1"/>
    <property type="molecule type" value="Genomic_DNA"/>
</dbReference>
<dbReference type="Gene3D" id="3.40.50.1000">
    <property type="entry name" value="HAD superfamily/HAD-like"/>
    <property type="match status" value="1"/>
</dbReference>
<dbReference type="OMA" id="STTDMEC"/>
<dbReference type="KEGG" id="ndi:NDAI_0D01200"/>
<dbReference type="OrthoDB" id="10255128at2759"/>
<evidence type="ECO:0008006" key="3">
    <source>
        <dbReference type="Google" id="ProtNLM"/>
    </source>
</evidence>
<evidence type="ECO:0000313" key="1">
    <source>
        <dbReference type="EMBL" id="CCD24433.1"/>
    </source>
</evidence>
<proteinExistence type="predicted"/>
<protein>
    <recommendedName>
        <fullName evidence="3">Haloacid dehalogenase-like hydrolase</fullName>
    </recommendedName>
</protein>
<dbReference type="GO" id="GO:0006817">
    <property type="term" value="P:phosphate ion transport"/>
    <property type="evidence" value="ECO:0007669"/>
    <property type="project" value="EnsemblFungi"/>
</dbReference>
<accession>G0W9H2</accession>
<dbReference type="InterPro" id="IPR050849">
    <property type="entry name" value="HAD-like_hydrolase_phosphatase"/>
</dbReference>
<name>G0W9H2_NAUDC</name>
<dbReference type="HOGENOM" id="CLU_056574_0_0_1"/>
<dbReference type="PANTHER" id="PTHR28181">
    <property type="entry name" value="UPF0655 PROTEIN YCR015C"/>
    <property type="match status" value="1"/>
</dbReference>
<dbReference type="STRING" id="1071378.G0W9H2"/>
<dbReference type="PANTHER" id="PTHR28181:SF1">
    <property type="entry name" value="COLD TOLERANCE PROTEIN 1"/>
    <property type="match status" value="1"/>
</dbReference>
<dbReference type="Proteomes" id="UP000000689">
    <property type="component" value="Chromosome 4"/>
</dbReference>
<gene>
    <name evidence="1" type="primary">NDAI0D01200</name>
    <name evidence="1" type="ordered locus">NDAI_0D01200</name>
</gene>
<dbReference type="GO" id="GO:0042131">
    <property type="term" value="F:thiamine phosphate phosphatase activity"/>
    <property type="evidence" value="ECO:0007669"/>
    <property type="project" value="EnsemblFungi"/>
</dbReference>
<sequence>MRNDIIISDFDETITTRDTTSLVASLPYKVKQGLSPPWSYFKDKYMDACVEYKKENANCIQNRKLPLLPFLDVSRNHGFRSAFNAEFVYQSDSKFVELKSISEIEEYNLFKGITHHQVQEYASNLLNEEDPLIRPGFMNFISSNVKPENFYIVSVNWSKEFIYSILRYANIDPSHIFCDHLLSSGSEYTGIFSKELMTGCDKANILDTILLSRSNDLDLLSKNTRVWYIGDSETDILPLLHPSVNGAILINPLHELKKYLTISRDVLGASASVVESFMNVDREYIKVVDKSATTSVYFVKSWDAFDKLLNEPYMMEAPMNEG</sequence>